<dbReference type="Proteomes" id="UP001258181">
    <property type="component" value="Unassembled WGS sequence"/>
</dbReference>
<dbReference type="RefSeq" id="WP_310261807.1">
    <property type="nucleotide sequence ID" value="NZ_JAVDWA010000009.1"/>
</dbReference>
<comment type="caution">
    <text evidence="3">The sequence shown here is derived from an EMBL/GenBank/DDBJ whole genome shotgun (WGS) entry which is preliminary data.</text>
</comment>
<feature type="chain" id="PRO_5047022078" evidence="2">
    <location>
        <begin position="32"/>
        <end position="330"/>
    </location>
</feature>
<reference evidence="3 4" key="1">
    <citation type="submission" date="2023-07" db="EMBL/GenBank/DDBJ databases">
        <title>Sorghum-associated microbial communities from plants grown in Nebraska, USA.</title>
        <authorList>
            <person name="Schachtman D."/>
        </authorList>
    </citation>
    <scope>NUCLEOTIDE SEQUENCE [LARGE SCALE GENOMIC DNA]</scope>
    <source>
        <strain evidence="3 4">BE211</strain>
    </source>
</reference>
<evidence type="ECO:0000313" key="3">
    <source>
        <dbReference type="EMBL" id="MDR7074596.1"/>
    </source>
</evidence>
<feature type="region of interest" description="Disordered" evidence="1">
    <location>
        <begin position="305"/>
        <end position="330"/>
    </location>
</feature>
<feature type="compositionally biased region" description="Acidic residues" evidence="1">
    <location>
        <begin position="306"/>
        <end position="330"/>
    </location>
</feature>
<sequence>MKKMNRVFVKSFVFAGALTLAAVVGTGSAEASGNHGDRTESQGHVQAKDEFYGKHNQKPAARERHDRYAKHENHARPQKTEKERNCNKAENVKQPVKAERPAKVVKPVKAERPAKVVKPVKAERPAKVVKPVKEEKPVKVVKPVKEEKAVKTEKPVKDKSHSQGAEHASETAKLHANPNSAIFAGETEKEEPSAEEPKKDESADVVVETPAVEDEKDTTEVEAPAATDTEEAKKDDQVTDDQDATHEDEEDADKEESHKGEKVQEVLALFKKIRSLVLENAHENDKLFEAINAAILAFEDALKEDTSDDADVPAVPEEDHDEVEVEVSTL</sequence>
<keyword evidence="2" id="KW-0732">Signal</keyword>
<evidence type="ECO:0000313" key="4">
    <source>
        <dbReference type="Proteomes" id="UP001258181"/>
    </source>
</evidence>
<name>A0ABU1U5B0_9BACL</name>
<feature type="compositionally biased region" description="Acidic residues" evidence="1">
    <location>
        <begin position="238"/>
        <end position="254"/>
    </location>
</feature>
<feature type="region of interest" description="Disordered" evidence="1">
    <location>
        <begin position="28"/>
        <end position="262"/>
    </location>
</feature>
<protein>
    <submittedName>
        <fullName evidence="3">Uncharacterized protein</fullName>
    </submittedName>
</protein>
<evidence type="ECO:0000256" key="2">
    <source>
        <dbReference type="SAM" id="SignalP"/>
    </source>
</evidence>
<proteinExistence type="predicted"/>
<feature type="signal peptide" evidence="2">
    <location>
        <begin position="1"/>
        <end position="31"/>
    </location>
</feature>
<feature type="compositionally biased region" description="Basic and acidic residues" evidence="1">
    <location>
        <begin position="60"/>
        <end position="161"/>
    </location>
</feature>
<accession>A0ABU1U5B0</accession>
<feature type="compositionally biased region" description="Basic and acidic residues" evidence="1">
    <location>
        <begin position="186"/>
        <end position="202"/>
    </location>
</feature>
<organism evidence="3 4">
    <name type="scientific">Fictibacillus barbaricus</name>
    <dbReference type="NCBI Taxonomy" id="182136"/>
    <lineage>
        <taxon>Bacteria</taxon>
        <taxon>Bacillati</taxon>
        <taxon>Bacillota</taxon>
        <taxon>Bacilli</taxon>
        <taxon>Bacillales</taxon>
        <taxon>Fictibacillaceae</taxon>
        <taxon>Fictibacillus</taxon>
    </lineage>
</organism>
<dbReference type="EMBL" id="JAVDWA010000009">
    <property type="protein sequence ID" value="MDR7074596.1"/>
    <property type="molecule type" value="Genomic_DNA"/>
</dbReference>
<evidence type="ECO:0000256" key="1">
    <source>
        <dbReference type="SAM" id="MobiDB-lite"/>
    </source>
</evidence>
<gene>
    <name evidence="3" type="ORF">J2X07_003593</name>
</gene>
<keyword evidence="4" id="KW-1185">Reference proteome</keyword>
<feature type="compositionally biased region" description="Basic and acidic residues" evidence="1">
    <location>
        <begin position="35"/>
        <end position="53"/>
    </location>
</feature>